<dbReference type="Pfam" id="PF01135">
    <property type="entry name" value="PCMT"/>
    <property type="match status" value="1"/>
</dbReference>
<evidence type="ECO:0000256" key="1">
    <source>
        <dbReference type="ARBA" id="ARBA00004496"/>
    </source>
</evidence>
<dbReference type="PANTHER" id="PTHR11579">
    <property type="entry name" value="PROTEIN-L-ISOASPARTATE O-METHYLTRANSFERASE"/>
    <property type="match status" value="1"/>
</dbReference>
<evidence type="ECO:0000256" key="2">
    <source>
        <dbReference type="ARBA" id="ARBA00005369"/>
    </source>
</evidence>
<accession>A0ABR1G1Z7</accession>
<dbReference type="PANTHER" id="PTHR11579:SF0">
    <property type="entry name" value="PROTEIN-L-ISOASPARTATE(D-ASPARTATE) O-METHYLTRANSFERASE"/>
    <property type="match status" value="1"/>
</dbReference>
<proteinExistence type="inferred from homology"/>
<keyword evidence="9" id="KW-1185">Reference proteome</keyword>
<comment type="similarity">
    <text evidence="2">Belongs to the methyltransferase superfamily. L-isoaspartyl/D-aspartyl protein methyltransferase family.</text>
</comment>
<dbReference type="CDD" id="cd02440">
    <property type="entry name" value="AdoMet_MTases"/>
    <property type="match status" value="1"/>
</dbReference>
<sequence length="250" mass="26235">MLRRTLLLLSTQPVRSWMSSAFSNDGLVAALVRDGAIELPETAAALRRVDRRNFARAVGDPSALEDAEVYRDAPLPIGPLATISAPHMHARCLDLLAPPLLAKERAGAASRVLDVGSGSGYLTAAFALLGDRVDARGVDRTASLVALARENVDRDAALARAVGGRVAFSVGDGWRGHPAGGPYDAIHVGAAASEIPTDLLDQLAVGGRMIVPVGARDEAQALVQIDRRADGSLDSKTLFGVRYVELVSEG</sequence>
<keyword evidence="7" id="KW-0949">S-adenosyl-L-methionine</keyword>
<dbReference type="InterPro" id="IPR029063">
    <property type="entry name" value="SAM-dependent_MTases_sf"/>
</dbReference>
<evidence type="ECO:0000256" key="4">
    <source>
        <dbReference type="ARBA" id="ARBA00022490"/>
    </source>
</evidence>
<keyword evidence="6" id="KW-0808">Transferase</keyword>
<dbReference type="Gene3D" id="3.40.50.150">
    <property type="entry name" value="Vaccinia Virus protein VP39"/>
    <property type="match status" value="1"/>
</dbReference>
<reference evidence="8 9" key="1">
    <citation type="submission" date="2024-03" db="EMBL/GenBank/DDBJ databases">
        <title>Aureococcus anophagefferens CCMP1851 and Kratosvirus quantuckense: Draft genome of a second virus-susceptible host strain in the model system.</title>
        <authorList>
            <person name="Chase E."/>
            <person name="Truchon A.R."/>
            <person name="Schepens W."/>
            <person name="Wilhelm S.W."/>
        </authorList>
    </citation>
    <scope>NUCLEOTIDE SEQUENCE [LARGE SCALE GENOMIC DNA]</scope>
    <source>
        <strain evidence="8 9">CCMP1851</strain>
    </source>
</reference>
<protein>
    <recommendedName>
        <fullName evidence="3">protein-L-isoaspartate(D-aspartate) O-methyltransferase</fullName>
        <ecNumber evidence="3">2.1.1.77</ecNumber>
    </recommendedName>
</protein>
<name>A0ABR1G1Z7_AURAN</name>
<comment type="caution">
    <text evidence="8">The sequence shown here is derived from an EMBL/GenBank/DDBJ whole genome shotgun (WGS) entry which is preliminary data.</text>
</comment>
<gene>
    <name evidence="8" type="primary">PCMT1</name>
    <name evidence="8" type="ORF">SO694_00012127</name>
</gene>
<evidence type="ECO:0000256" key="3">
    <source>
        <dbReference type="ARBA" id="ARBA00011890"/>
    </source>
</evidence>
<organism evidence="8 9">
    <name type="scientific">Aureococcus anophagefferens</name>
    <name type="common">Harmful bloom alga</name>
    <dbReference type="NCBI Taxonomy" id="44056"/>
    <lineage>
        <taxon>Eukaryota</taxon>
        <taxon>Sar</taxon>
        <taxon>Stramenopiles</taxon>
        <taxon>Ochrophyta</taxon>
        <taxon>Pelagophyceae</taxon>
        <taxon>Pelagomonadales</taxon>
        <taxon>Pelagomonadaceae</taxon>
        <taxon>Aureococcus</taxon>
    </lineage>
</organism>
<evidence type="ECO:0000256" key="5">
    <source>
        <dbReference type="ARBA" id="ARBA00022603"/>
    </source>
</evidence>
<comment type="subcellular location">
    <subcellularLocation>
        <location evidence="1">Cytoplasm</location>
    </subcellularLocation>
</comment>
<evidence type="ECO:0000313" key="9">
    <source>
        <dbReference type="Proteomes" id="UP001363151"/>
    </source>
</evidence>
<dbReference type="EC" id="2.1.1.77" evidence="3"/>
<keyword evidence="5" id="KW-0489">Methyltransferase</keyword>
<dbReference type="EMBL" id="JBBJCI010000145">
    <property type="protein sequence ID" value="KAK7242340.1"/>
    <property type="molecule type" value="Genomic_DNA"/>
</dbReference>
<dbReference type="Proteomes" id="UP001363151">
    <property type="component" value="Unassembled WGS sequence"/>
</dbReference>
<dbReference type="InterPro" id="IPR000682">
    <property type="entry name" value="PCMT"/>
</dbReference>
<evidence type="ECO:0000256" key="6">
    <source>
        <dbReference type="ARBA" id="ARBA00022679"/>
    </source>
</evidence>
<evidence type="ECO:0000313" key="8">
    <source>
        <dbReference type="EMBL" id="KAK7242340.1"/>
    </source>
</evidence>
<dbReference type="SUPFAM" id="SSF53335">
    <property type="entry name" value="S-adenosyl-L-methionine-dependent methyltransferases"/>
    <property type="match status" value="1"/>
</dbReference>
<keyword evidence="4" id="KW-0963">Cytoplasm</keyword>
<evidence type="ECO:0000256" key="7">
    <source>
        <dbReference type="ARBA" id="ARBA00022691"/>
    </source>
</evidence>